<dbReference type="Pfam" id="PF02325">
    <property type="entry name" value="CCB3_YggT"/>
    <property type="match status" value="1"/>
</dbReference>
<dbReference type="OrthoDB" id="9814445at2"/>
<name>A0A2T0WXP2_9RHOB</name>
<dbReference type="EMBL" id="PVTQ01000003">
    <property type="protein sequence ID" value="PRY91459.1"/>
    <property type="molecule type" value="Genomic_DNA"/>
</dbReference>
<organism evidence="2 3">
    <name type="scientific">Donghicola tyrosinivorans</name>
    <dbReference type="NCBI Taxonomy" id="1652492"/>
    <lineage>
        <taxon>Bacteria</taxon>
        <taxon>Pseudomonadati</taxon>
        <taxon>Pseudomonadota</taxon>
        <taxon>Alphaproteobacteria</taxon>
        <taxon>Rhodobacterales</taxon>
        <taxon>Roseobacteraceae</taxon>
        <taxon>Donghicola</taxon>
    </lineage>
</organism>
<proteinExistence type="predicted"/>
<reference evidence="2 3" key="1">
    <citation type="submission" date="2018-03" db="EMBL/GenBank/DDBJ databases">
        <title>Genomic Encyclopedia of Archaeal and Bacterial Type Strains, Phase II (KMG-II): from individual species to whole genera.</title>
        <authorList>
            <person name="Goeker M."/>
        </authorList>
    </citation>
    <scope>NUCLEOTIDE SEQUENCE [LARGE SCALE GENOMIC DNA]</scope>
    <source>
        <strain evidence="2 3">DSM 100212</strain>
    </source>
</reference>
<dbReference type="GO" id="GO:0016020">
    <property type="term" value="C:membrane"/>
    <property type="evidence" value="ECO:0007669"/>
    <property type="project" value="InterPro"/>
</dbReference>
<evidence type="ECO:0000313" key="2">
    <source>
        <dbReference type="EMBL" id="PRY91459.1"/>
    </source>
</evidence>
<keyword evidence="1" id="KW-0472">Membrane</keyword>
<dbReference type="AlphaFoldDB" id="A0A2T0WXP2"/>
<dbReference type="Proteomes" id="UP000238392">
    <property type="component" value="Unassembled WGS sequence"/>
</dbReference>
<sequence>MTSLYQILMLILDVVWFIMIAHIIMSWLINFQVLNPYQPLVRQIWDGLNRILEPIYGRIRQFLPATGGLDLAPLVAFLILIAIRIILQNNIALFL</sequence>
<keyword evidence="1" id="KW-0812">Transmembrane</keyword>
<gene>
    <name evidence="2" type="ORF">CLV74_10343</name>
</gene>
<protein>
    <submittedName>
        <fullName evidence="2">YggT family protein</fullName>
    </submittedName>
</protein>
<evidence type="ECO:0000313" key="3">
    <source>
        <dbReference type="Proteomes" id="UP000238392"/>
    </source>
</evidence>
<evidence type="ECO:0000256" key="1">
    <source>
        <dbReference type="SAM" id="Phobius"/>
    </source>
</evidence>
<comment type="caution">
    <text evidence="2">The sequence shown here is derived from an EMBL/GenBank/DDBJ whole genome shotgun (WGS) entry which is preliminary data.</text>
</comment>
<feature type="transmembrane region" description="Helical" evidence="1">
    <location>
        <begin position="7"/>
        <end position="29"/>
    </location>
</feature>
<accession>A0A2T0WXP2</accession>
<dbReference type="RefSeq" id="WP_106263133.1">
    <property type="nucleotide sequence ID" value="NZ_PVTQ01000003.1"/>
</dbReference>
<keyword evidence="3" id="KW-1185">Reference proteome</keyword>
<feature type="transmembrane region" description="Helical" evidence="1">
    <location>
        <begin position="71"/>
        <end position="87"/>
    </location>
</feature>
<keyword evidence="1" id="KW-1133">Transmembrane helix</keyword>
<dbReference type="InterPro" id="IPR003425">
    <property type="entry name" value="CCB3/YggT"/>
</dbReference>